<dbReference type="InterPro" id="IPR002633">
    <property type="entry name" value="Bacteriocin_IIa"/>
</dbReference>
<dbReference type="RefSeq" id="WP_057870260.1">
    <property type="nucleotide sequence ID" value="NZ_AZDX01000051.1"/>
</dbReference>
<dbReference type="GO" id="GO:0042742">
    <property type="term" value="P:defense response to bacterium"/>
    <property type="evidence" value="ECO:0007669"/>
    <property type="project" value="UniProtKB-UniRule"/>
</dbReference>
<proteinExistence type="inferred from homology"/>
<dbReference type="InterPro" id="IPR023388">
    <property type="entry name" value="Bacteriocin_IIa_dom_sf"/>
</dbReference>
<comment type="similarity">
    <text evidence="2">Belongs to the bacteriocin class IIA/YGNGV family.</text>
</comment>
<keyword evidence="6" id="KW-0078">Bacteriocin</keyword>
<dbReference type="Proteomes" id="UP000051448">
    <property type="component" value="Unassembled WGS sequence"/>
</dbReference>
<protein>
    <submittedName>
        <fullName evidence="7">Uncharacterized protein</fullName>
    </submittedName>
</protein>
<sequence length="56" mass="6239">MKKEIELSEKELVRIIGGKYYGNGVSCTKKHGCKVNWGQAFTCSVNRFANFGHGNC</sequence>
<dbReference type="Gene3D" id="1.20.5.130">
    <property type="match status" value="1"/>
</dbReference>
<comment type="subcellular location">
    <subcellularLocation>
        <location evidence="1">Secreted</location>
    </subcellularLocation>
</comment>
<dbReference type="PATRIC" id="fig|1423759.3.peg.1787"/>
<evidence type="ECO:0000256" key="1">
    <source>
        <dbReference type="ARBA" id="ARBA00004613"/>
    </source>
</evidence>
<evidence type="ECO:0000256" key="5">
    <source>
        <dbReference type="ARBA" id="ARBA00023022"/>
    </source>
</evidence>
<reference evidence="7 8" key="1">
    <citation type="journal article" date="2015" name="Genome Announc.">
        <title>Expanding the biotechnology potential of lactobacilli through comparative genomics of 213 strains and associated genera.</title>
        <authorList>
            <person name="Sun Z."/>
            <person name="Harris H.M."/>
            <person name="McCann A."/>
            <person name="Guo C."/>
            <person name="Argimon S."/>
            <person name="Zhang W."/>
            <person name="Yang X."/>
            <person name="Jeffery I.B."/>
            <person name="Cooney J.C."/>
            <person name="Kagawa T.F."/>
            <person name="Liu W."/>
            <person name="Song Y."/>
            <person name="Salvetti E."/>
            <person name="Wrobel A."/>
            <person name="Rasinkangas P."/>
            <person name="Parkhill J."/>
            <person name="Rea M.C."/>
            <person name="O'Sullivan O."/>
            <person name="Ritari J."/>
            <person name="Douillard F.P."/>
            <person name="Paul Ross R."/>
            <person name="Yang R."/>
            <person name="Briner A.E."/>
            <person name="Felis G.E."/>
            <person name="de Vos W.M."/>
            <person name="Barrangou R."/>
            <person name="Klaenhammer T.R."/>
            <person name="Caufield P.W."/>
            <person name="Cui Y."/>
            <person name="Zhang H."/>
            <person name="O'Toole P.W."/>
        </authorList>
    </citation>
    <scope>NUCLEOTIDE SEQUENCE [LARGE SCALE GENOMIC DNA]</scope>
    <source>
        <strain evidence="7 8">DSM 19519</strain>
    </source>
</reference>
<dbReference type="EMBL" id="AZDX01000051">
    <property type="protein sequence ID" value="KRL05015.1"/>
    <property type="molecule type" value="Genomic_DNA"/>
</dbReference>
<gene>
    <name evidence="7" type="ORF">FC92_GL001711</name>
</gene>
<keyword evidence="3" id="KW-0964">Secreted</keyword>
<dbReference type="Pfam" id="PF01721">
    <property type="entry name" value="Bacteriocin_II"/>
    <property type="match status" value="1"/>
</dbReference>
<evidence type="ECO:0000313" key="7">
    <source>
        <dbReference type="EMBL" id="KRL05015.1"/>
    </source>
</evidence>
<dbReference type="STRING" id="1423759.FC92_GL001711"/>
<comment type="caution">
    <text evidence="7">The sequence shown here is derived from an EMBL/GenBank/DDBJ whole genome shotgun (WGS) entry which is preliminary data.</text>
</comment>
<dbReference type="GO" id="GO:0031640">
    <property type="term" value="P:killing of cells of another organism"/>
    <property type="evidence" value="ECO:0007669"/>
    <property type="project" value="UniProtKB-UniRule"/>
</dbReference>
<keyword evidence="8" id="KW-1185">Reference proteome</keyword>
<evidence type="ECO:0000256" key="2">
    <source>
        <dbReference type="ARBA" id="ARBA00007999"/>
    </source>
</evidence>
<organism evidence="7 8">
    <name type="scientific">Liquorilactobacillus hordei DSM 19519</name>
    <dbReference type="NCBI Taxonomy" id="1423759"/>
    <lineage>
        <taxon>Bacteria</taxon>
        <taxon>Bacillati</taxon>
        <taxon>Bacillota</taxon>
        <taxon>Bacilli</taxon>
        <taxon>Lactobacillales</taxon>
        <taxon>Lactobacillaceae</taxon>
        <taxon>Liquorilactobacillus</taxon>
    </lineage>
</organism>
<accession>A0A0R1M9U5</accession>
<keyword evidence="5" id="KW-0044">Antibiotic</keyword>
<dbReference type="AlphaFoldDB" id="A0A0R1M9U5"/>
<name>A0A0R1M9U5_9LACO</name>
<dbReference type="GO" id="GO:0005102">
    <property type="term" value="F:signaling receptor binding"/>
    <property type="evidence" value="ECO:0007669"/>
    <property type="project" value="UniProtKB-KW"/>
</dbReference>
<dbReference type="GO" id="GO:0005576">
    <property type="term" value="C:extracellular region"/>
    <property type="evidence" value="ECO:0007669"/>
    <property type="project" value="UniProtKB-SubCell"/>
</dbReference>
<evidence type="ECO:0000256" key="4">
    <source>
        <dbReference type="ARBA" id="ARBA00022529"/>
    </source>
</evidence>
<evidence type="ECO:0000256" key="3">
    <source>
        <dbReference type="ARBA" id="ARBA00022525"/>
    </source>
</evidence>
<dbReference type="OrthoDB" id="2226259at2"/>
<keyword evidence="4" id="KW-0929">Antimicrobial</keyword>
<evidence type="ECO:0000256" key="6">
    <source>
        <dbReference type="ARBA" id="ARBA00023048"/>
    </source>
</evidence>
<evidence type="ECO:0000313" key="8">
    <source>
        <dbReference type="Proteomes" id="UP000051448"/>
    </source>
</evidence>